<keyword evidence="2" id="KW-0648">Protein biosynthesis</keyword>
<dbReference type="OrthoDB" id="9784988at2"/>
<accession>A0A1Z4LZE4</accession>
<dbReference type="AlphaFoldDB" id="A0A1Z4LZE4"/>
<keyword evidence="2" id="KW-0408">Iron</keyword>
<feature type="binding site" evidence="2">
    <location>
        <position position="142"/>
    </location>
    <ligand>
        <name>Fe cation</name>
        <dbReference type="ChEBI" id="CHEBI:24875"/>
    </ligand>
</feature>
<dbReference type="NCBIfam" id="TIGR00079">
    <property type="entry name" value="pept_deformyl"/>
    <property type="match status" value="1"/>
</dbReference>
<feature type="binding site" evidence="2">
    <location>
        <position position="100"/>
    </location>
    <ligand>
        <name>Fe cation</name>
        <dbReference type="ChEBI" id="CHEBI:24875"/>
    </ligand>
</feature>
<dbReference type="HAMAP" id="MF_00163">
    <property type="entry name" value="Pep_deformylase"/>
    <property type="match status" value="1"/>
</dbReference>
<gene>
    <name evidence="2 3" type="primary">def</name>
    <name evidence="3" type="ORF">NIES267_60610</name>
</gene>
<name>A0A1Z4LZE4_9CYAN</name>
<keyword evidence="2" id="KW-0378">Hydrolase</keyword>
<dbReference type="EC" id="3.5.1.88" evidence="2"/>
<sequence length="156" mass="17650">MVVKSLVEYPNPLLREVSRKVDIFDSDLQVLINNLIDTMLAEDSMGLAAPQIGELKRVFVLNKKRIAGDKSQKSQQTDILCIVNPEISFQENPIDSSEGCLSFPGRRETVKRFSNIKIQALNRENQSFMLSVDGMLSILIQHEIDHLNGILLIDRK</sequence>
<dbReference type="EMBL" id="AP018227">
    <property type="protein sequence ID" value="BAY86551.1"/>
    <property type="molecule type" value="Genomic_DNA"/>
</dbReference>
<dbReference type="InterPro" id="IPR023635">
    <property type="entry name" value="Peptide_deformylase"/>
</dbReference>
<organism evidence="3 4">
    <name type="scientific">Calothrix parasitica NIES-267</name>
    <dbReference type="NCBI Taxonomy" id="1973488"/>
    <lineage>
        <taxon>Bacteria</taxon>
        <taxon>Bacillati</taxon>
        <taxon>Cyanobacteriota</taxon>
        <taxon>Cyanophyceae</taxon>
        <taxon>Nostocales</taxon>
        <taxon>Calotrichaceae</taxon>
        <taxon>Calothrix</taxon>
    </lineage>
</organism>
<keyword evidence="4" id="KW-1185">Reference proteome</keyword>
<evidence type="ECO:0000256" key="1">
    <source>
        <dbReference type="ARBA" id="ARBA00010759"/>
    </source>
</evidence>
<evidence type="ECO:0000313" key="4">
    <source>
        <dbReference type="Proteomes" id="UP000218418"/>
    </source>
</evidence>
<dbReference type="NCBIfam" id="NF001159">
    <property type="entry name" value="PRK00150.1-3"/>
    <property type="match status" value="1"/>
</dbReference>
<dbReference type="GO" id="GO:0046872">
    <property type="term" value="F:metal ion binding"/>
    <property type="evidence" value="ECO:0007669"/>
    <property type="project" value="UniProtKB-KW"/>
</dbReference>
<evidence type="ECO:0000313" key="3">
    <source>
        <dbReference type="EMBL" id="BAY86551.1"/>
    </source>
</evidence>
<feature type="active site" evidence="2">
    <location>
        <position position="143"/>
    </location>
</feature>
<dbReference type="CDD" id="cd00487">
    <property type="entry name" value="Pep_deformylase"/>
    <property type="match status" value="1"/>
</dbReference>
<protein>
    <recommendedName>
        <fullName evidence="2">Peptide deformylase</fullName>
        <shortName evidence="2">PDF</shortName>
        <ecNumber evidence="2">3.5.1.88</ecNumber>
    </recommendedName>
    <alternativeName>
        <fullName evidence="2">Polypeptide deformylase</fullName>
    </alternativeName>
</protein>
<reference evidence="3 4" key="1">
    <citation type="submission" date="2017-06" db="EMBL/GenBank/DDBJ databases">
        <title>Genome sequencing of cyanobaciteial culture collection at National Institute for Environmental Studies (NIES).</title>
        <authorList>
            <person name="Hirose Y."/>
            <person name="Shimura Y."/>
            <person name="Fujisawa T."/>
            <person name="Nakamura Y."/>
            <person name="Kawachi M."/>
        </authorList>
    </citation>
    <scope>NUCLEOTIDE SEQUENCE [LARGE SCALE GENOMIC DNA]</scope>
    <source>
        <strain evidence="3 4">NIES-267</strain>
    </source>
</reference>
<comment type="function">
    <text evidence="2">Removes the formyl group from the N-terminal Met of newly synthesized proteins. Requires at least a dipeptide for an efficient rate of reaction. N-terminal L-methionine is a prerequisite for activity but the enzyme has broad specificity at other positions.</text>
</comment>
<feature type="binding site" evidence="2">
    <location>
        <position position="146"/>
    </location>
    <ligand>
        <name>Fe cation</name>
        <dbReference type="ChEBI" id="CHEBI:24875"/>
    </ligand>
</feature>
<comment type="catalytic activity">
    <reaction evidence="2">
        <text>N-terminal N-formyl-L-methionyl-[peptide] + H2O = N-terminal L-methionyl-[peptide] + formate</text>
        <dbReference type="Rhea" id="RHEA:24420"/>
        <dbReference type="Rhea" id="RHEA-COMP:10639"/>
        <dbReference type="Rhea" id="RHEA-COMP:10640"/>
        <dbReference type="ChEBI" id="CHEBI:15377"/>
        <dbReference type="ChEBI" id="CHEBI:15740"/>
        <dbReference type="ChEBI" id="CHEBI:49298"/>
        <dbReference type="ChEBI" id="CHEBI:64731"/>
        <dbReference type="EC" id="3.5.1.88"/>
    </reaction>
</comment>
<comment type="similarity">
    <text evidence="1 2">Belongs to the polypeptide deformylase family.</text>
</comment>
<keyword evidence="2" id="KW-0479">Metal-binding</keyword>
<dbReference type="PANTHER" id="PTHR10458">
    <property type="entry name" value="PEPTIDE DEFORMYLASE"/>
    <property type="match status" value="1"/>
</dbReference>
<dbReference type="PIRSF" id="PIRSF004749">
    <property type="entry name" value="Pep_def"/>
    <property type="match status" value="1"/>
</dbReference>
<comment type="cofactor">
    <cofactor evidence="2">
        <name>Fe(2+)</name>
        <dbReference type="ChEBI" id="CHEBI:29033"/>
    </cofactor>
    <text evidence="2">Binds 1 Fe(2+) ion.</text>
</comment>
<dbReference type="SUPFAM" id="SSF56420">
    <property type="entry name" value="Peptide deformylase"/>
    <property type="match status" value="1"/>
</dbReference>
<dbReference type="PANTHER" id="PTHR10458:SF22">
    <property type="entry name" value="PEPTIDE DEFORMYLASE"/>
    <property type="match status" value="1"/>
</dbReference>
<dbReference type="Proteomes" id="UP000218418">
    <property type="component" value="Chromosome"/>
</dbReference>
<dbReference type="PRINTS" id="PR01576">
    <property type="entry name" value="PDEFORMYLASE"/>
</dbReference>
<dbReference type="Pfam" id="PF01327">
    <property type="entry name" value="Pep_deformylase"/>
    <property type="match status" value="1"/>
</dbReference>
<evidence type="ECO:0000256" key="2">
    <source>
        <dbReference type="HAMAP-Rule" id="MF_00163"/>
    </source>
</evidence>
<dbReference type="InterPro" id="IPR036821">
    <property type="entry name" value="Peptide_deformylase_sf"/>
</dbReference>
<proteinExistence type="inferred from homology"/>
<dbReference type="GO" id="GO:0006412">
    <property type="term" value="P:translation"/>
    <property type="evidence" value="ECO:0007669"/>
    <property type="project" value="UniProtKB-UniRule"/>
</dbReference>
<dbReference type="Gene3D" id="3.90.45.10">
    <property type="entry name" value="Peptide deformylase"/>
    <property type="match status" value="1"/>
</dbReference>
<dbReference type="GO" id="GO:0042586">
    <property type="term" value="F:peptide deformylase activity"/>
    <property type="evidence" value="ECO:0007669"/>
    <property type="project" value="UniProtKB-UniRule"/>
</dbReference>